<keyword evidence="3" id="KW-1185">Reference proteome</keyword>
<dbReference type="Proteomes" id="UP000244162">
    <property type="component" value="Unassembled WGS sequence"/>
</dbReference>
<reference evidence="2 3" key="1">
    <citation type="submission" date="2017-09" db="EMBL/GenBank/DDBJ databases">
        <title>Sphingomonas panjinensis sp.nov., isolated from oil-contaminated soil.</title>
        <authorList>
            <person name="Wang L."/>
            <person name="Chen L."/>
        </authorList>
    </citation>
    <scope>NUCLEOTIDE SEQUENCE [LARGE SCALE GENOMIC DNA]</scope>
    <source>
        <strain evidence="2 3">FW-11</strain>
    </source>
</reference>
<organism evidence="2 3">
    <name type="scientific">Sphingomonas oleivorans</name>
    <dbReference type="NCBI Taxonomy" id="1735121"/>
    <lineage>
        <taxon>Bacteria</taxon>
        <taxon>Pseudomonadati</taxon>
        <taxon>Pseudomonadota</taxon>
        <taxon>Alphaproteobacteria</taxon>
        <taxon>Sphingomonadales</taxon>
        <taxon>Sphingomonadaceae</taxon>
        <taxon>Sphingomonas</taxon>
    </lineage>
</organism>
<feature type="region of interest" description="Disordered" evidence="1">
    <location>
        <begin position="1"/>
        <end position="111"/>
    </location>
</feature>
<dbReference type="RefSeq" id="WP_107967912.1">
    <property type="nucleotide sequence ID" value="NZ_NWBU01000009.1"/>
</dbReference>
<sequence>MAIGEPHDVVENGRSISPLRTRLDDDRNTAFPAARRRSGNGILPPLMTRIPDPSCDARGEGSEIVVCGGQERRQRAEQRRQRLTLPGERGPREGPRQALGELNQDPGEPCPIRGCSTGIDFQAIGNAIEAIFGSDD</sequence>
<proteinExistence type="predicted"/>
<accession>A0A2T5FXP9</accession>
<gene>
    <name evidence="2" type="ORF">CLG96_10900</name>
</gene>
<name>A0A2T5FXP9_9SPHN</name>
<protein>
    <submittedName>
        <fullName evidence="2">Uncharacterized protein</fullName>
    </submittedName>
</protein>
<feature type="compositionally biased region" description="Basic and acidic residues" evidence="1">
    <location>
        <begin position="70"/>
        <end position="80"/>
    </location>
</feature>
<dbReference type="AlphaFoldDB" id="A0A2T5FXP9"/>
<feature type="compositionally biased region" description="Basic and acidic residues" evidence="1">
    <location>
        <begin position="1"/>
        <end position="11"/>
    </location>
</feature>
<evidence type="ECO:0000313" key="3">
    <source>
        <dbReference type="Proteomes" id="UP000244162"/>
    </source>
</evidence>
<evidence type="ECO:0000256" key="1">
    <source>
        <dbReference type="SAM" id="MobiDB-lite"/>
    </source>
</evidence>
<evidence type="ECO:0000313" key="2">
    <source>
        <dbReference type="EMBL" id="PTQ10886.1"/>
    </source>
</evidence>
<dbReference type="EMBL" id="NWBU01000009">
    <property type="protein sequence ID" value="PTQ10886.1"/>
    <property type="molecule type" value="Genomic_DNA"/>
</dbReference>
<comment type="caution">
    <text evidence="2">The sequence shown here is derived from an EMBL/GenBank/DDBJ whole genome shotgun (WGS) entry which is preliminary data.</text>
</comment>